<dbReference type="EMBL" id="JAAAMG010000024">
    <property type="protein sequence ID" value="NDW07125.1"/>
    <property type="molecule type" value="Genomic_DNA"/>
</dbReference>
<accession>A0A6N9TA75</accession>
<comment type="similarity">
    <text evidence="1">Belongs to the universal stress protein A family.</text>
</comment>
<comment type="caution">
    <text evidence="3">The sequence shown here is derived from an EMBL/GenBank/DDBJ whole genome shotgun (WGS) entry which is preliminary data.</text>
</comment>
<dbReference type="InterPro" id="IPR006016">
    <property type="entry name" value="UspA"/>
</dbReference>
<dbReference type="Proteomes" id="UP000469011">
    <property type="component" value="Unassembled WGS sequence"/>
</dbReference>
<dbReference type="AlphaFoldDB" id="A0A6N9TA75"/>
<dbReference type="Pfam" id="PF00582">
    <property type="entry name" value="Usp"/>
    <property type="match status" value="1"/>
</dbReference>
<dbReference type="CDD" id="cd00293">
    <property type="entry name" value="USP-like"/>
    <property type="match status" value="1"/>
</dbReference>
<feature type="domain" description="UspA" evidence="2">
    <location>
        <begin position="153"/>
        <end position="273"/>
    </location>
</feature>
<sequence length="277" mass="30174">MRFKTILGVVNVELWKSDLEMLQRLCDENGSHLSLLVTSVSQPPPLAEHAAIADLWLREQDARIRALREQIDAINASLAADGLSADVDSVHVERAMMAGIVGRRGRYADLVVLGPQMIAERDLWDAVLEGALFEAESPVLMLPKDAAPTLKPRKVMVAWSSTIEAARAVRQAADILSGADAVHVVLVDPQATSWGDGPEPGADIAAYLARHGANVTVERLSSEGRDVEEALRRHAMDMSAEMIVMGAYGHSRLREWLFGGVTQAMTEKPPMPLFLGR</sequence>
<evidence type="ECO:0000256" key="1">
    <source>
        <dbReference type="ARBA" id="ARBA00008791"/>
    </source>
</evidence>
<dbReference type="PANTHER" id="PTHR46268:SF15">
    <property type="entry name" value="UNIVERSAL STRESS PROTEIN HP_0031"/>
    <property type="match status" value="1"/>
</dbReference>
<evidence type="ECO:0000313" key="3">
    <source>
        <dbReference type="EMBL" id="NDW07125.1"/>
    </source>
</evidence>
<dbReference type="PANTHER" id="PTHR46268">
    <property type="entry name" value="STRESS RESPONSE PROTEIN NHAX"/>
    <property type="match status" value="1"/>
</dbReference>
<organism evidence="3 4">
    <name type="scientific">Jiella pacifica</name>
    <dbReference type="NCBI Taxonomy" id="2696469"/>
    <lineage>
        <taxon>Bacteria</taxon>
        <taxon>Pseudomonadati</taxon>
        <taxon>Pseudomonadota</taxon>
        <taxon>Alphaproteobacteria</taxon>
        <taxon>Hyphomicrobiales</taxon>
        <taxon>Aurantimonadaceae</taxon>
        <taxon>Jiella</taxon>
    </lineage>
</organism>
<gene>
    <name evidence="3" type="ORF">GTK09_22160</name>
</gene>
<dbReference type="RefSeq" id="WP_163465581.1">
    <property type="nucleotide sequence ID" value="NZ_JAAAMG010000024.1"/>
</dbReference>
<evidence type="ECO:0000259" key="2">
    <source>
        <dbReference type="Pfam" id="PF00582"/>
    </source>
</evidence>
<dbReference type="SUPFAM" id="SSF52402">
    <property type="entry name" value="Adenine nucleotide alpha hydrolases-like"/>
    <property type="match status" value="1"/>
</dbReference>
<evidence type="ECO:0000313" key="4">
    <source>
        <dbReference type="Proteomes" id="UP000469011"/>
    </source>
</evidence>
<keyword evidence="4" id="KW-1185">Reference proteome</keyword>
<dbReference type="Gene3D" id="3.40.50.12370">
    <property type="match status" value="1"/>
</dbReference>
<protein>
    <submittedName>
        <fullName evidence="3">Universal stress protein</fullName>
    </submittedName>
</protein>
<name>A0A6N9TA75_9HYPH</name>
<proteinExistence type="inferred from homology"/>
<reference evidence="3 4" key="1">
    <citation type="submission" date="2020-01" db="EMBL/GenBank/DDBJ databases">
        <title>Jiella pacifica sp. nov.</title>
        <authorList>
            <person name="Xue Z."/>
            <person name="Zhu S."/>
            <person name="Chen J."/>
            <person name="Yang J."/>
        </authorList>
    </citation>
    <scope>NUCLEOTIDE SEQUENCE [LARGE SCALE GENOMIC DNA]</scope>
    <source>
        <strain evidence="3 4">40Bstr34</strain>
    </source>
</reference>